<evidence type="ECO:0000313" key="1">
    <source>
        <dbReference type="Proteomes" id="UP000887580"/>
    </source>
</evidence>
<accession>A0AC35GVN7</accession>
<proteinExistence type="predicted"/>
<name>A0AC35GVN7_9BILA</name>
<evidence type="ECO:0000313" key="2">
    <source>
        <dbReference type="WBParaSite" id="PS1159_v2.g9178.t1"/>
    </source>
</evidence>
<protein>
    <submittedName>
        <fullName evidence="2">Uncharacterized protein</fullName>
    </submittedName>
</protein>
<dbReference type="Proteomes" id="UP000887580">
    <property type="component" value="Unplaced"/>
</dbReference>
<sequence>MQKSFNKTFSSPKFQNYFEFPRQQQENNSENDNEPEIIHFKASQKLLNPNSPSTSNSYDKAVAENRMNKIEDHKNLEESTSSVEVLSNSKTPSPLPSKKSINEEIVEVENDKVEEKKTSLIEILSQPQKSSSKKSINEEIVETVNLDDENDEESSIEILSQTQKSPQCSPSTKESTDAEIIEIDDDEVEVEEGIKSLTEKEFKELKDLPYPSVNMEQYFYETSLMPFKIVHPANNRDEFVAAILNGDSETVYSTISIYPPRFDFELNKLDSNGKSLLHLIAESKCSERHEYDAILEMLVQLGASLSILDGKYFRTPLHTSIVLRNVCLAKMFVKLDSPLNTFDAKRFSPLISAINTKNVEFVKLLLNAGANVEKGIEYAKISGMITEEITNILIEHQIKINLCMNQAREKIFPQAISAQYGTLSNSLYIIPMAETETITFPFTLAKEITLSQNYYLLFECAVIIIDSFNETISARMWHQSPIKSILINGTEPTYLQKSTNFLSFPILVEGKNSIKIELLNRIYKGTKCCIATRITHVFMPGFVRKADLNVEQQVGYVEPKTRQQQQKYFQSLELSYQQQQQQHTSKRMRPNGPYHLPTHNIHSEPPPPLPSFSRYLQKPSSFSRN</sequence>
<dbReference type="WBParaSite" id="PS1159_v2.g9178.t1">
    <property type="protein sequence ID" value="PS1159_v2.g9178.t1"/>
    <property type="gene ID" value="PS1159_v2.g9178"/>
</dbReference>
<organism evidence="1 2">
    <name type="scientific">Panagrolaimus sp. PS1159</name>
    <dbReference type="NCBI Taxonomy" id="55785"/>
    <lineage>
        <taxon>Eukaryota</taxon>
        <taxon>Metazoa</taxon>
        <taxon>Ecdysozoa</taxon>
        <taxon>Nematoda</taxon>
        <taxon>Chromadorea</taxon>
        <taxon>Rhabditida</taxon>
        <taxon>Tylenchina</taxon>
        <taxon>Panagrolaimomorpha</taxon>
        <taxon>Panagrolaimoidea</taxon>
        <taxon>Panagrolaimidae</taxon>
        <taxon>Panagrolaimus</taxon>
    </lineage>
</organism>
<reference evidence="2" key="1">
    <citation type="submission" date="2022-11" db="UniProtKB">
        <authorList>
            <consortium name="WormBaseParasite"/>
        </authorList>
    </citation>
    <scope>IDENTIFICATION</scope>
</reference>